<evidence type="ECO:0000256" key="3">
    <source>
        <dbReference type="ARBA" id="ARBA00015991"/>
    </source>
</evidence>
<dbReference type="InterPro" id="IPR036046">
    <property type="entry name" value="Acylphosphatase-like_dom_sf"/>
</dbReference>
<dbReference type="Pfam" id="PF00708">
    <property type="entry name" value="Acylphosphatase"/>
    <property type="match status" value="1"/>
</dbReference>
<evidence type="ECO:0000256" key="4">
    <source>
        <dbReference type="ARBA" id="ARBA00047645"/>
    </source>
</evidence>
<dbReference type="Proteomes" id="UP000189545">
    <property type="component" value="Chromosome"/>
</dbReference>
<dbReference type="PRINTS" id="PR00112">
    <property type="entry name" value="ACYLPHPHTASE"/>
</dbReference>
<dbReference type="GO" id="GO:0003998">
    <property type="term" value="F:acylphosphatase activity"/>
    <property type="evidence" value="ECO:0007669"/>
    <property type="project" value="UniProtKB-EC"/>
</dbReference>
<evidence type="ECO:0000256" key="6">
    <source>
        <dbReference type="RuleBase" id="RU004168"/>
    </source>
</evidence>
<accession>A0A1S6HMT9</accession>
<comment type="similarity">
    <text evidence="1 6">Belongs to the acylphosphatase family.</text>
</comment>
<comment type="catalytic activity">
    <reaction evidence="4 5">
        <text>an acyl phosphate + H2O = a carboxylate + phosphate + H(+)</text>
        <dbReference type="Rhea" id="RHEA:14965"/>
        <dbReference type="ChEBI" id="CHEBI:15377"/>
        <dbReference type="ChEBI" id="CHEBI:15378"/>
        <dbReference type="ChEBI" id="CHEBI:29067"/>
        <dbReference type="ChEBI" id="CHEBI:43474"/>
        <dbReference type="ChEBI" id="CHEBI:59918"/>
        <dbReference type="EC" id="3.6.1.7"/>
    </reaction>
</comment>
<reference evidence="8 9" key="1">
    <citation type="submission" date="2016-03" db="EMBL/GenBank/DDBJ databases">
        <title>Complete genome sequence of Shewanella psychrophila WP2, a deep sea bacterium isolated from west Pacific sediment.</title>
        <authorList>
            <person name="Xu G."/>
            <person name="Jian H."/>
        </authorList>
    </citation>
    <scope>NUCLEOTIDE SEQUENCE [LARGE SCALE GENOMIC DNA]</scope>
    <source>
        <strain evidence="8 9">WP2</strain>
    </source>
</reference>
<dbReference type="EC" id="3.6.1.7" evidence="2 5"/>
<protein>
    <recommendedName>
        <fullName evidence="3 5">acylphosphatase</fullName>
        <ecNumber evidence="2 5">3.6.1.7</ecNumber>
    </recommendedName>
</protein>
<dbReference type="PANTHER" id="PTHR47268">
    <property type="entry name" value="ACYLPHOSPHATASE"/>
    <property type="match status" value="1"/>
</dbReference>
<feature type="active site" evidence="5">
    <location>
        <position position="36"/>
    </location>
</feature>
<proteinExistence type="inferred from homology"/>
<evidence type="ECO:0000256" key="1">
    <source>
        <dbReference type="ARBA" id="ARBA00005614"/>
    </source>
</evidence>
<feature type="active site" evidence="5">
    <location>
        <position position="18"/>
    </location>
</feature>
<evidence type="ECO:0000256" key="5">
    <source>
        <dbReference type="PROSITE-ProRule" id="PRU00520"/>
    </source>
</evidence>
<evidence type="ECO:0000313" key="8">
    <source>
        <dbReference type="EMBL" id="AQS36819.1"/>
    </source>
</evidence>
<sequence>MKRVKISVQGKVQGVCYRRYALSKAKALGLTGYVSNDDDGSVTILAQGAFPAVDNLIDWCQIGSPQSHVSEVFVEEDEADEIYLDFSIVQS</sequence>
<feature type="domain" description="Acylphosphatase-like" evidence="7">
    <location>
        <begin position="3"/>
        <end position="90"/>
    </location>
</feature>
<dbReference type="AlphaFoldDB" id="A0A1S6HMT9"/>
<organism evidence="8 9">
    <name type="scientific">Shewanella psychrophila</name>
    <dbReference type="NCBI Taxonomy" id="225848"/>
    <lineage>
        <taxon>Bacteria</taxon>
        <taxon>Pseudomonadati</taxon>
        <taxon>Pseudomonadota</taxon>
        <taxon>Gammaproteobacteria</taxon>
        <taxon>Alteromonadales</taxon>
        <taxon>Shewanellaceae</taxon>
        <taxon>Shewanella</taxon>
    </lineage>
</organism>
<name>A0A1S6HMT9_9GAMM</name>
<dbReference type="KEGG" id="spsw:Sps_01654"/>
<dbReference type="RefSeq" id="WP_077752071.1">
    <property type="nucleotide sequence ID" value="NZ_CP014782.1"/>
</dbReference>
<dbReference type="STRING" id="225848.Sps_01654"/>
<keyword evidence="5 8" id="KW-0378">Hydrolase</keyword>
<dbReference type="SUPFAM" id="SSF54975">
    <property type="entry name" value="Acylphosphatase/BLUF domain-like"/>
    <property type="match status" value="1"/>
</dbReference>
<gene>
    <name evidence="8" type="ORF">Sps_01654</name>
</gene>
<dbReference type="InterPro" id="IPR020456">
    <property type="entry name" value="Acylphosphatase"/>
</dbReference>
<dbReference type="EMBL" id="CP014782">
    <property type="protein sequence ID" value="AQS36819.1"/>
    <property type="molecule type" value="Genomic_DNA"/>
</dbReference>
<evidence type="ECO:0000313" key="9">
    <source>
        <dbReference type="Proteomes" id="UP000189545"/>
    </source>
</evidence>
<dbReference type="Gene3D" id="3.30.70.100">
    <property type="match status" value="1"/>
</dbReference>
<evidence type="ECO:0000256" key="2">
    <source>
        <dbReference type="ARBA" id="ARBA00012150"/>
    </source>
</evidence>
<dbReference type="InterPro" id="IPR001792">
    <property type="entry name" value="Acylphosphatase-like_dom"/>
</dbReference>
<dbReference type="OrthoDB" id="5295388at2"/>
<dbReference type="NCBIfam" id="NF011003">
    <property type="entry name" value="PRK14429.1"/>
    <property type="match status" value="1"/>
</dbReference>
<dbReference type="PROSITE" id="PS51160">
    <property type="entry name" value="ACYLPHOSPHATASE_3"/>
    <property type="match status" value="1"/>
</dbReference>
<evidence type="ECO:0000259" key="7">
    <source>
        <dbReference type="PROSITE" id="PS51160"/>
    </source>
</evidence>
<dbReference type="PANTHER" id="PTHR47268:SF4">
    <property type="entry name" value="ACYLPHOSPHATASE"/>
    <property type="match status" value="1"/>
</dbReference>
<keyword evidence="9" id="KW-1185">Reference proteome</keyword>